<evidence type="ECO:0000313" key="1">
    <source>
        <dbReference type="EMBL" id="DAF88596.1"/>
    </source>
</evidence>
<reference evidence="1" key="1">
    <citation type="journal article" date="2021" name="Proc. Natl. Acad. Sci. U.S.A.">
        <title>A Catalog of Tens of Thousands of Viruses from Human Metagenomes Reveals Hidden Associations with Chronic Diseases.</title>
        <authorList>
            <person name="Tisza M.J."/>
            <person name="Buck C.B."/>
        </authorList>
    </citation>
    <scope>NUCLEOTIDE SEQUENCE</scope>
    <source>
        <strain evidence="1">Ctqzz19</strain>
    </source>
</reference>
<proteinExistence type="predicted"/>
<accession>A0A8S5U2A4</accession>
<name>A0A8S5U2A4_9CAUD</name>
<sequence length="75" mass="8563">MIEHRIFEDAVSIAIKSTVPESKYIEVEELSEYPFEGSALLYEERNGMINTAKETFRNGKTALTEADIERLHNGE</sequence>
<organism evidence="1">
    <name type="scientific">Siphoviridae sp. ctqzz19</name>
    <dbReference type="NCBI Taxonomy" id="2825682"/>
    <lineage>
        <taxon>Viruses</taxon>
        <taxon>Duplodnaviria</taxon>
        <taxon>Heunggongvirae</taxon>
        <taxon>Uroviricota</taxon>
        <taxon>Caudoviricetes</taxon>
    </lineage>
</organism>
<dbReference type="EMBL" id="BK015988">
    <property type="protein sequence ID" value="DAF88596.1"/>
    <property type="molecule type" value="Genomic_DNA"/>
</dbReference>
<protein>
    <submittedName>
        <fullName evidence="1">Uncharacterized protein</fullName>
    </submittedName>
</protein>